<dbReference type="GO" id="GO:0017000">
    <property type="term" value="P:antibiotic biosynthetic process"/>
    <property type="evidence" value="ECO:0007669"/>
    <property type="project" value="InterPro"/>
</dbReference>
<keyword evidence="3" id="KW-0865">Zymogen</keyword>
<evidence type="ECO:0000256" key="1">
    <source>
        <dbReference type="ARBA" id="ARBA00006586"/>
    </source>
</evidence>
<comment type="caution">
    <text evidence="7">The sequence shown here is derived from an EMBL/GenBank/DDBJ whole genome shotgun (WGS) entry which is preliminary data.</text>
</comment>
<dbReference type="RefSeq" id="WP_184935995.1">
    <property type="nucleotide sequence ID" value="NZ_JACHJV010000001.1"/>
</dbReference>
<dbReference type="PANTHER" id="PTHR34218:SF4">
    <property type="entry name" value="ACYL-HOMOSERINE LACTONE ACYLASE QUIP"/>
    <property type="match status" value="1"/>
</dbReference>
<evidence type="ECO:0000313" key="8">
    <source>
        <dbReference type="Proteomes" id="UP000540506"/>
    </source>
</evidence>
<protein>
    <submittedName>
        <fullName evidence="7">Penicillin amidase</fullName>
        <ecNumber evidence="7">3.5.1.11</ecNumber>
    </submittedName>
</protein>
<comment type="similarity">
    <text evidence="1">Belongs to the peptidase S45 family.</text>
</comment>
<feature type="binding site" evidence="5">
    <location>
        <position position="375"/>
    </location>
    <ligand>
        <name>Ca(2+)</name>
        <dbReference type="ChEBI" id="CHEBI:29108"/>
    </ligand>
</feature>
<dbReference type="SUPFAM" id="SSF56235">
    <property type="entry name" value="N-terminal nucleophile aminohydrolases (Ntn hydrolases)"/>
    <property type="match status" value="1"/>
</dbReference>
<keyword evidence="5" id="KW-0479">Metal-binding</keyword>
<dbReference type="CDD" id="cd03747">
    <property type="entry name" value="Ntn_PGA_like"/>
    <property type="match status" value="1"/>
</dbReference>
<dbReference type="PIRSF" id="PIRSF001227">
    <property type="entry name" value="Pen_acylase"/>
    <property type="match status" value="1"/>
</dbReference>
<dbReference type="InterPro" id="IPR014395">
    <property type="entry name" value="Pen/GL7ACA/AHL_acylase"/>
</dbReference>
<dbReference type="Proteomes" id="UP000540506">
    <property type="component" value="Unassembled WGS sequence"/>
</dbReference>
<gene>
    <name evidence="7" type="ORF">FHR34_002965</name>
</gene>
<proteinExistence type="inferred from homology"/>
<dbReference type="InterPro" id="IPR023343">
    <property type="entry name" value="Penicillin_amidase_dom1"/>
</dbReference>
<feature type="active site" description="Nucleophile" evidence="4">
    <location>
        <position position="297"/>
    </location>
</feature>
<organism evidence="7 8">
    <name type="scientific">Kitasatospora kifunensis</name>
    <name type="common">Streptomyces kifunensis</name>
    <dbReference type="NCBI Taxonomy" id="58351"/>
    <lineage>
        <taxon>Bacteria</taxon>
        <taxon>Bacillati</taxon>
        <taxon>Actinomycetota</taxon>
        <taxon>Actinomycetes</taxon>
        <taxon>Kitasatosporales</taxon>
        <taxon>Streptomycetaceae</taxon>
        <taxon>Kitasatospora</taxon>
    </lineage>
</organism>
<evidence type="ECO:0000256" key="5">
    <source>
        <dbReference type="PIRSR" id="PIRSR001227-2"/>
    </source>
</evidence>
<dbReference type="PANTHER" id="PTHR34218">
    <property type="entry name" value="PEPTIDASE S45 PENICILLIN AMIDASE"/>
    <property type="match status" value="1"/>
</dbReference>
<comment type="cofactor">
    <cofactor evidence="5">
        <name>Ca(2+)</name>
        <dbReference type="ChEBI" id="CHEBI:29108"/>
    </cofactor>
    <text evidence="5">Binds 1 Ca(2+) ion per dimer.</text>
</comment>
<evidence type="ECO:0000313" key="7">
    <source>
        <dbReference type="EMBL" id="MBB4923972.1"/>
    </source>
</evidence>
<dbReference type="Gene3D" id="2.30.120.10">
    <property type="match status" value="1"/>
</dbReference>
<dbReference type="Pfam" id="PF01804">
    <property type="entry name" value="Penicil_amidase"/>
    <property type="match status" value="1"/>
</dbReference>
<keyword evidence="8" id="KW-1185">Reference proteome</keyword>
<dbReference type="EC" id="3.5.1.11" evidence="7"/>
<dbReference type="EMBL" id="JACHJV010000001">
    <property type="protein sequence ID" value="MBB4923972.1"/>
    <property type="molecule type" value="Genomic_DNA"/>
</dbReference>
<dbReference type="InterPro" id="IPR029055">
    <property type="entry name" value="Ntn_hydrolases_N"/>
</dbReference>
<dbReference type="GO" id="GO:0008953">
    <property type="term" value="F:penicillin amidase activity"/>
    <property type="evidence" value="ECO:0007669"/>
    <property type="project" value="UniProtKB-EC"/>
</dbReference>
<evidence type="ECO:0000256" key="6">
    <source>
        <dbReference type="SAM" id="MobiDB-lite"/>
    </source>
</evidence>
<reference evidence="7 8" key="1">
    <citation type="submission" date="2020-08" db="EMBL/GenBank/DDBJ databases">
        <title>Sequencing the genomes of 1000 actinobacteria strains.</title>
        <authorList>
            <person name="Klenk H.-P."/>
        </authorList>
    </citation>
    <scope>NUCLEOTIDE SEQUENCE [LARGE SCALE GENOMIC DNA]</scope>
    <source>
        <strain evidence="7 8">DSM 41654</strain>
    </source>
</reference>
<dbReference type="InterPro" id="IPR043146">
    <property type="entry name" value="Penicillin_amidase_N_B-knob"/>
</dbReference>
<feature type="region of interest" description="Disordered" evidence="6">
    <location>
        <begin position="700"/>
        <end position="730"/>
    </location>
</feature>
<sequence length="915" mass="99295">MPRSRSSKKFRRARLLVLLLVVLLVAGTSAGGWYAVHTVQSSFPQVSGTVKVPGLSASVDVKRDANGIPQVYANTPEDLFKAQGYVQAQDRFWEMDVRRHITSGRLSEMFGSSQVNNDAFIRTMGWRNVAQQEYDTQLSPDTKRYLQAYSDGVNAWLGQHPGGASASLEYTLLGTAHSGYKPEPWTPVDSVAWLKAVAWNLSGNLQDEIDRSLLSQTFSPDQIAQLYPDYPYSRNGTIVPTGTVGADGTYKQATGTTGQSSGTQQGAAITQGLLQNVSDQMGGLPQLLGPQGQGIGSNSWVVAGSNTTTGKPLMANDPHLGPSMPNSWYQMGLHCRTVSASCPFDVTGFTYAGMPGVMIGHNQNISWGMTNMGADVEDLYLEKITGPNTYLYNGQNAQFTTRQETIKVAGGPSRVITVRTTADGAPLISDQSTEEQQVGMYAPVGSAAPDRGTTGYGVALKWTALDNVNGATTGKTMDSIFELDRATNWADFQKAASDFAVPAQNLIYADTAGNIGYQAPGAIPIRGKGDGTYPAPGWDPSYAWQGYVPFKSLPYSWNPPAGYIVTANQAVVDPTYKYLITKDWEYGTRAKEITDQINAKLANGGKISPDDMQSMQLDNTSVMAKTLVPLLVKEQISDPYVRQAQDLLKDWNYNQDADSAAAAYYNGVWRQLLILAFGQKFPASVRAQGDCLLVQQKADPNQPAGTVGGETKVTTQCGTRKPSLAQPDGGDRWMEVVRQQLTNPNSPWWSYVDSNHQQQHGLDNILKEAMKDARQDLTAHLGKDISTWSWGRLHQLNLKEQTLGLDTSSMISGITHRLLNRGPFNLSGGSAAVDAAGWNAAAGYDVDWIPSMRMVVDLSSFDASRWINVGGESGHAFSPNYNDQTSLWAQGKLLTWAYSSSAVDAATKNRLTLTP</sequence>
<dbReference type="Gene3D" id="1.10.439.10">
    <property type="entry name" value="Penicillin Amidohydrolase, domain 1"/>
    <property type="match status" value="1"/>
</dbReference>
<keyword evidence="5" id="KW-0106">Calcium</keyword>
<accession>A0A7W7R232</accession>
<dbReference type="InterPro" id="IPR002692">
    <property type="entry name" value="S45"/>
</dbReference>
<evidence type="ECO:0000256" key="2">
    <source>
        <dbReference type="ARBA" id="ARBA00022801"/>
    </source>
</evidence>
<evidence type="ECO:0000256" key="3">
    <source>
        <dbReference type="ARBA" id="ARBA00023145"/>
    </source>
</evidence>
<name>A0A7W7R232_KITKI</name>
<dbReference type="Gene3D" id="3.60.20.10">
    <property type="entry name" value="Glutamine Phosphoribosylpyrophosphate, subunit 1, domain 1"/>
    <property type="match status" value="2"/>
</dbReference>
<dbReference type="AlphaFoldDB" id="A0A7W7R232"/>
<feature type="binding site" evidence="5">
    <location>
        <position position="378"/>
    </location>
    <ligand>
        <name>Ca(2+)</name>
        <dbReference type="ChEBI" id="CHEBI:29108"/>
    </ligand>
</feature>
<feature type="binding site" evidence="5">
    <location>
        <position position="208"/>
    </location>
    <ligand>
        <name>Ca(2+)</name>
        <dbReference type="ChEBI" id="CHEBI:29108"/>
    </ligand>
</feature>
<evidence type="ECO:0000256" key="4">
    <source>
        <dbReference type="PIRSR" id="PIRSR001227-1"/>
    </source>
</evidence>
<keyword evidence="2 7" id="KW-0378">Hydrolase</keyword>
<dbReference type="GO" id="GO:0046872">
    <property type="term" value="F:metal ion binding"/>
    <property type="evidence" value="ECO:0007669"/>
    <property type="project" value="UniProtKB-KW"/>
</dbReference>